<sequence>MGHSRVRTIQILNKIIYKKVDYQDGKQAASLNQIIFCETSCKDNDDVTRINQEEQEKWIKRREKEFKQENKQIPLQFSYILGKIIQKQGYDVIYNPEIDCDDLLANLAFHDNGVVISQDKDMFRYQGQKKGKNYDFLSHQNTPFRTLSQFKLTVFNIIDKNYFDSRLEEIQNLDQNQFPQRIQVNKKKSIQTRRIDEKKADFTTFDQQDPFIYEMKNFEKQYFGVGSSLCKKYGNIYKHTQEIRQALYYELGIQNPKTEIIIEWDQQQQTQVWSEYIVTPQKNQQILDNFLHYLIENKKFVSFYAGISQEEYYQTQHHNINIYIISLLYYCIYKKISIVDFDNEQILRIQIPKFNQNLNYADLDPLQILKLSPQIYDYSNRQVQNLSEEYIQINQIEQQFKSQLIL</sequence>
<evidence type="ECO:0000313" key="1">
    <source>
        <dbReference type="EMBL" id="KRX06753.1"/>
    </source>
</evidence>
<gene>
    <name evidence="1" type="ORF">PPERSA_09155</name>
</gene>
<proteinExistence type="predicted"/>
<evidence type="ECO:0000313" key="2">
    <source>
        <dbReference type="Proteomes" id="UP000054937"/>
    </source>
</evidence>
<comment type="caution">
    <text evidence="1">The sequence shown here is derived from an EMBL/GenBank/DDBJ whole genome shotgun (WGS) entry which is preliminary data.</text>
</comment>
<reference evidence="1 2" key="1">
    <citation type="journal article" date="2015" name="Sci. Rep.">
        <title>Genome of the facultative scuticociliatosis pathogen Pseudocohnilembus persalinus provides insight into its virulence through horizontal gene transfer.</title>
        <authorList>
            <person name="Xiong J."/>
            <person name="Wang G."/>
            <person name="Cheng J."/>
            <person name="Tian M."/>
            <person name="Pan X."/>
            <person name="Warren A."/>
            <person name="Jiang C."/>
            <person name="Yuan D."/>
            <person name="Miao W."/>
        </authorList>
    </citation>
    <scope>NUCLEOTIDE SEQUENCE [LARGE SCALE GENOMIC DNA]</scope>
    <source>
        <strain evidence="1">36N120E</strain>
    </source>
</reference>
<dbReference type="OMA" id="FCETSCK"/>
<evidence type="ECO:0008006" key="3">
    <source>
        <dbReference type="Google" id="ProtNLM"/>
    </source>
</evidence>
<dbReference type="Proteomes" id="UP000054937">
    <property type="component" value="Unassembled WGS sequence"/>
</dbReference>
<dbReference type="InParanoid" id="A0A0V0QX64"/>
<dbReference type="SUPFAM" id="SSF88723">
    <property type="entry name" value="PIN domain-like"/>
    <property type="match status" value="1"/>
</dbReference>
<dbReference type="EMBL" id="LDAU01000092">
    <property type="protein sequence ID" value="KRX06753.1"/>
    <property type="molecule type" value="Genomic_DNA"/>
</dbReference>
<accession>A0A0V0QX64</accession>
<dbReference type="InterPro" id="IPR029060">
    <property type="entry name" value="PIN-like_dom_sf"/>
</dbReference>
<dbReference type="AlphaFoldDB" id="A0A0V0QX64"/>
<organism evidence="1 2">
    <name type="scientific">Pseudocohnilembus persalinus</name>
    <name type="common">Ciliate</name>
    <dbReference type="NCBI Taxonomy" id="266149"/>
    <lineage>
        <taxon>Eukaryota</taxon>
        <taxon>Sar</taxon>
        <taxon>Alveolata</taxon>
        <taxon>Ciliophora</taxon>
        <taxon>Intramacronucleata</taxon>
        <taxon>Oligohymenophorea</taxon>
        <taxon>Scuticociliatia</taxon>
        <taxon>Philasterida</taxon>
        <taxon>Pseudocohnilembidae</taxon>
        <taxon>Pseudocohnilembus</taxon>
    </lineage>
</organism>
<protein>
    <recommendedName>
        <fullName evidence="3">PIN domain-like protein</fullName>
    </recommendedName>
</protein>
<keyword evidence="2" id="KW-1185">Reference proteome</keyword>
<name>A0A0V0QX64_PSEPJ</name>
<dbReference type="OrthoDB" id="2019262at2759"/>